<gene>
    <name evidence="1" type="ORF">L2E82_04145</name>
</gene>
<name>A0ACB9H4L4_CICIN</name>
<reference evidence="2" key="1">
    <citation type="journal article" date="2022" name="Mol. Ecol. Resour.">
        <title>The genomes of chicory, endive, great burdock and yacon provide insights into Asteraceae palaeo-polyploidization history and plant inulin production.</title>
        <authorList>
            <person name="Fan W."/>
            <person name="Wang S."/>
            <person name="Wang H."/>
            <person name="Wang A."/>
            <person name="Jiang F."/>
            <person name="Liu H."/>
            <person name="Zhao H."/>
            <person name="Xu D."/>
            <person name="Zhang Y."/>
        </authorList>
    </citation>
    <scope>NUCLEOTIDE SEQUENCE [LARGE SCALE GENOMIC DNA]</scope>
    <source>
        <strain evidence="2">cv. Punajuju</strain>
    </source>
</reference>
<dbReference type="EMBL" id="CM042009">
    <property type="protein sequence ID" value="KAI3790809.1"/>
    <property type="molecule type" value="Genomic_DNA"/>
</dbReference>
<reference evidence="1 2" key="2">
    <citation type="journal article" date="2022" name="Mol. Ecol. Resour.">
        <title>The genomes of chicory, endive, great burdock and yacon provide insights into Asteraceae paleo-polyploidization history and plant inulin production.</title>
        <authorList>
            <person name="Fan W."/>
            <person name="Wang S."/>
            <person name="Wang H."/>
            <person name="Wang A."/>
            <person name="Jiang F."/>
            <person name="Liu H."/>
            <person name="Zhao H."/>
            <person name="Xu D."/>
            <person name="Zhang Y."/>
        </authorList>
    </citation>
    <scope>NUCLEOTIDE SEQUENCE [LARGE SCALE GENOMIC DNA]</scope>
    <source>
        <strain evidence="2">cv. Punajuju</strain>
        <tissue evidence="1">Leaves</tissue>
    </source>
</reference>
<comment type="caution">
    <text evidence="1">The sequence shown here is derived from an EMBL/GenBank/DDBJ whole genome shotgun (WGS) entry which is preliminary data.</text>
</comment>
<evidence type="ECO:0000313" key="2">
    <source>
        <dbReference type="Proteomes" id="UP001055811"/>
    </source>
</evidence>
<accession>A0ACB9H4L4</accession>
<organism evidence="1 2">
    <name type="scientific">Cichorium intybus</name>
    <name type="common">Chicory</name>
    <dbReference type="NCBI Taxonomy" id="13427"/>
    <lineage>
        <taxon>Eukaryota</taxon>
        <taxon>Viridiplantae</taxon>
        <taxon>Streptophyta</taxon>
        <taxon>Embryophyta</taxon>
        <taxon>Tracheophyta</taxon>
        <taxon>Spermatophyta</taxon>
        <taxon>Magnoliopsida</taxon>
        <taxon>eudicotyledons</taxon>
        <taxon>Gunneridae</taxon>
        <taxon>Pentapetalae</taxon>
        <taxon>asterids</taxon>
        <taxon>campanulids</taxon>
        <taxon>Asterales</taxon>
        <taxon>Asteraceae</taxon>
        <taxon>Cichorioideae</taxon>
        <taxon>Cichorieae</taxon>
        <taxon>Cichoriinae</taxon>
        <taxon>Cichorium</taxon>
    </lineage>
</organism>
<proteinExistence type="predicted"/>
<keyword evidence="2" id="KW-1185">Reference proteome</keyword>
<sequence length="104" mass="11776">MERVWFTSTSIEMKNDIEMSTSADASAPPSASHNNHNFSSILSLCSKEYVLEKELIEIDEQNVTPEKLASYKKHCDDATKIACIMVATMVPELQRFYVKGFLQL</sequence>
<protein>
    <submittedName>
        <fullName evidence="1">Uncharacterized protein</fullName>
    </submittedName>
</protein>
<evidence type="ECO:0000313" key="1">
    <source>
        <dbReference type="EMBL" id="KAI3790809.1"/>
    </source>
</evidence>
<dbReference type="Proteomes" id="UP001055811">
    <property type="component" value="Linkage Group LG01"/>
</dbReference>